<feature type="compositionally biased region" description="Low complexity" evidence="9">
    <location>
        <begin position="79"/>
        <end position="117"/>
    </location>
</feature>
<dbReference type="PANTHER" id="PTHR12450">
    <property type="entry name" value="DENTIN MATRIX PROTEIN 4 PROTEIN FAM20"/>
    <property type="match status" value="1"/>
</dbReference>
<evidence type="ECO:0000256" key="3">
    <source>
        <dbReference type="ARBA" id="ARBA00023034"/>
    </source>
</evidence>
<evidence type="ECO:0000313" key="10">
    <source>
        <dbReference type="EMBL" id="CAD7227033.1"/>
    </source>
</evidence>
<comment type="subcellular location">
    <subcellularLocation>
        <location evidence="1">Golgi apparatus</location>
    </subcellularLocation>
</comment>
<feature type="binding site" evidence="7">
    <location>
        <position position="529"/>
    </location>
    <ligand>
        <name>ATP</name>
        <dbReference type="ChEBI" id="CHEBI:30616"/>
    </ligand>
</feature>
<dbReference type="PANTHER" id="PTHR12450:SF22">
    <property type="entry name" value="EXTRACELLULAR SERINE_THREONINE PROTEIN CG31145"/>
    <property type="match status" value="1"/>
</dbReference>
<keyword evidence="8" id="KW-0479">Metal-binding</keyword>
<dbReference type="InterPro" id="IPR009581">
    <property type="entry name" value="FAM20_C"/>
</dbReference>
<sequence length="619" mass="68301">MRTKFNVEKNSGASAPAAGKKNGASAAAAKKKSGASAAASEKKNGASAAAAKKKSGASAAASEKKNGASATPAEKKPGASAAASEKKNGASAAAAKKKSGASAAPAEKKPGASAAPAEKNDVCLATPVRNHSDKLSSEEKRELQFSDSDEDLADSDEVIHHLNSIRLRNQMSTTRNVENGDIFADLFDDLSAAITEVVDNSVGWERSVERVHGLKKARTLGQIFNWKTKRNSTSFELFSMTISPLELYPEAGFVDTLLRDLAEEKIVTIHGGLNNGAFRLPCDCGASSVVDSARMGASITKQPLVYGESDWGTELKLLLNFENGMKALMKPMRYPREEEMNPDHFYFDDFERHNAEVAAFYLDRILGFRRVPPTTGRKFNVTSEIYELAPLPLLKTFFMSPAENLCFHGTCDYYCDTAHAFCGHPDIIEGSVAVLLPSEKIAHRQTMENPWRRSYSCNSKAKWETDDSYCDKVRKKPEYNASRLLNDVMDMTILDFLIGNEDRHHYEVFDMFETTDGDYPKSVCPVHLDQGRAFGRPHIDNMIILTPLIHCCQIRVTTLNRLLKFHQHSPHLGDSLMEAMINDPIHPVLLQKHAAALDRRLHIILETIRKCIQRRGVDN</sequence>
<keyword evidence="8" id="KW-0464">Manganese</keyword>
<reference evidence="10" key="1">
    <citation type="submission" date="2020-11" db="EMBL/GenBank/DDBJ databases">
        <authorList>
            <person name="Tran Van P."/>
        </authorList>
    </citation>
    <scope>NUCLEOTIDE SEQUENCE</scope>
</reference>
<gene>
    <name evidence="10" type="ORF">CTOB1V02_LOCUS4944</name>
</gene>
<dbReference type="Gene3D" id="1.10.1070.20">
    <property type="match status" value="1"/>
</dbReference>
<evidence type="ECO:0000256" key="7">
    <source>
        <dbReference type="PIRSR" id="PIRSR624869-2"/>
    </source>
</evidence>
<dbReference type="InterPro" id="IPR024869">
    <property type="entry name" value="FAM20"/>
</dbReference>
<feature type="non-terminal residue" evidence="10">
    <location>
        <position position="619"/>
    </location>
</feature>
<dbReference type="GO" id="GO:0016773">
    <property type="term" value="F:phosphotransferase activity, alcohol group as acceptor"/>
    <property type="evidence" value="ECO:0007669"/>
    <property type="project" value="TreeGrafter"/>
</dbReference>
<feature type="binding site" evidence="8">
    <location>
        <position position="529"/>
    </location>
    <ligand>
        <name>Mn(2+)</name>
        <dbReference type="ChEBI" id="CHEBI:29035"/>
    </ligand>
</feature>
<feature type="region of interest" description="Disordered" evidence="9">
    <location>
        <begin position="1"/>
        <end position="149"/>
    </location>
</feature>
<keyword evidence="7" id="KW-0067">ATP-binding</keyword>
<evidence type="ECO:0000256" key="9">
    <source>
        <dbReference type="SAM" id="MobiDB-lite"/>
    </source>
</evidence>
<evidence type="ECO:0000256" key="8">
    <source>
        <dbReference type="PIRSR" id="PIRSR624869-3"/>
    </source>
</evidence>
<feature type="binding site" evidence="7">
    <location>
        <position position="507"/>
    </location>
    <ligand>
        <name>ATP</name>
        <dbReference type="ChEBI" id="CHEBI:30616"/>
    </ligand>
</feature>
<feature type="binding site" evidence="7">
    <location>
        <position position="330"/>
    </location>
    <ligand>
        <name>ATP</name>
        <dbReference type="ChEBI" id="CHEBI:30616"/>
    </ligand>
</feature>
<name>A0A7R8W8R2_9CRUS</name>
<keyword evidence="7" id="KW-0547">Nucleotide-binding</keyword>
<dbReference type="GO" id="GO:0005524">
    <property type="term" value="F:ATP binding"/>
    <property type="evidence" value="ECO:0007669"/>
    <property type="project" value="UniProtKB-KW"/>
</dbReference>
<feature type="active site" evidence="6">
    <location>
        <position position="502"/>
    </location>
</feature>
<evidence type="ECO:0000256" key="4">
    <source>
        <dbReference type="ARBA" id="ARBA00023157"/>
    </source>
</evidence>
<organism evidence="10">
    <name type="scientific">Cyprideis torosa</name>
    <dbReference type="NCBI Taxonomy" id="163714"/>
    <lineage>
        <taxon>Eukaryota</taxon>
        <taxon>Metazoa</taxon>
        <taxon>Ecdysozoa</taxon>
        <taxon>Arthropoda</taxon>
        <taxon>Crustacea</taxon>
        <taxon>Oligostraca</taxon>
        <taxon>Ostracoda</taxon>
        <taxon>Podocopa</taxon>
        <taxon>Podocopida</taxon>
        <taxon>Cytherocopina</taxon>
        <taxon>Cytheroidea</taxon>
        <taxon>Cytherideidae</taxon>
        <taxon>Cyprideis</taxon>
    </lineage>
</organism>
<protein>
    <submittedName>
        <fullName evidence="10">Uncharacterized protein</fullName>
    </submittedName>
</protein>
<comment type="cofactor">
    <cofactor evidence="8">
        <name>Mn(2+)</name>
        <dbReference type="ChEBI" id="CHEBI:29035"/>
    </cofactor>
</comment>
<feature type="binding site" evidence="7">
    <location>
        <position position="351"/>
    </location>
    <ligand>
        <name>ATP</name>
        <dbReference type="ChEBI" id="CHEBI:30616"/>
    </ligand>
</feature>
<comment type="similarity">
    <text evidence="2">Belongs to the FAM20 family.</text>
</comment>
<dbReference type="GO" id="GO:0005794">
    <property type="term" value="C:Golgi apparatus"/>
    <property type="evidence" value="ECO:0007669"/>
    <property type="project" value="UniProtKB-SubCell"/>
</dbReference>
<dbReference type="EMBL" id="OB661008">
    <property type="protein sequence ID" value="CAD7227033.1"/>
    <property type="molecule type" value="Genomic_DNA"/>
</dbReference>
<keyword evidence="4" id="KW-1015">Disulfide bond</keyword>
<dbReference type="Pfam" id="PF06702">
    <property type="entry name" value="Fam20C"/>
    <property type="match status" value="1"/>
</dbReference>
<keyword evidence="5" id="KW-0325">Glycoprotein</keyword>
<proteinExistence type="inferred from homology"/>
<keyword evidence="3" id="KW-0333">Golgi apparatus</keyword>
<feature type="compositionally biased region" description="Low complexity" evidence="9">
    <location>
        <begin position="9"/>
        <end position="61"/>
    </location>
</feature>
<feature type="binding site" evidence="7">
    <location>
        <begin position="433"/>
        <end position="436"/>
    </location>
    <ligand>
        <name>ATP</name>
        <dbReference type="ChEBI" id="CHEBI:30616"/>
    </ligand>
</feature>
<evidence type="ECO:0000256" key="2">
    <source>
        <dbReference type="ARBA" id="ARBA00006557"/>
    </source>
</evidence>
<dbReference type="OrthoDB" id="8583677at2759"/>
<feature type="compositionally biased region" description="Basic and acidic residues" evidence="9">
    <location>
        <begin position="130"/>
        <end position="144"/>
    </location>
</feature>
<feature type="binding site" evidence="8">
    <location>
        <position position="351"/>
    </location>
    <ligand>
        <name>Mn(2+)</name>
        <dbReference type="ChEBI" id="CHEBI:29035"/>
    </ligand>
</feature>
<evidence type="ECO:0000256" key="6">
    <source>
        <dbReference type="PIRSR" id="PIRSR624869-1"/>
    </source>
</evidence>
<evidence type="ECO:0000256" key="5">
    <source>
        <dbReference type="ARBA" id="ARBA00023180"/>
    </source>
</evidence>
<dbReference type="GO" id="GO:0046872">
    <property type="term" value="F:metal ion binding"/>
    <property type="evidence" value="ECO:0007669"/>
    <property type="project" value="UniProtKB-KW"/>
</dbReference>
<dbReference type="AlphaFoldDB" id="A0A7R8W8R2"/>
<evidence type="ECO:0000256" key="1">
    <source>
        <dbReference type="ARBA" id="ARBA00004555"/>
    </source>
</evidence>
<accession>A0A7R8W8R2</accession>